<organism evidence="1 2">
    <name type="scientific">Sclerotinia sclerotiorum (strain ATCC 18683 / 1980 / Ss-1)</name>
    <name type="common">White mold</name>
    <name type="synonym">Whetzelinia sclerotiorum</name>
    <dbReference type="NCBI Taxonomy" id="665079"/>
    <lineage>
        <taxon>Eukaryota</taxon>
        <taxon>Fungi</taxon>
        <taxon>Dikarya</taxon>
        <taxon>Ascomycota</taxon>
        <taxon>Pezizomycotina</taxon>
        <taxon>Leotiomycetes</taxon>
        <taxon>Helotiales</taxon>
        <taxon>Sclerotiniaceae</taxon>
        <taxon>Sclerotinia</taxon>
    </lineage>
</organism>
<dbReference type="KEGG" id="ssl:SS1G_09563"/>
<dbReference type="RefSeq" id="XP_001589841.1">
    <property type="nucleotide sequence ID" value="XM_001589791.1"/>
</dbReference>
<dbReference type="GeneID" id="5485924"/>
<reference evidence="2" key="1">
    <citation type="journal article" date="2011" name="PLoS Genet.">
        <title>Genomic analysis of the necrotrophic fungal pathogens Sclerotinia sclerotiorum and Botrytis cinerea.</title>
        <authorList>
            <person name="Amselem J."/>
            <person name="Cuomo C.A."/>
            <person name="van Kan J.A."/>
            <person name="Viaud M."/>
            <person name="Benito E.P."/>
            <person name="Couloux A."/>
            <person name="Coutinho P.M."/>
            <person name="de Vries R.P."/>
            <person name="Dyer P.S."/>
            <person name="Fillinger S."/>
            <person name="Fournier E."/>
            <person name="Gout L."/>
            <person name="Hahn M."/>
            <person name="Kohn L."/>
            <person name="Lapalu N."/>
            <person name="Plummer K.M."/>
            <person name="Pradier J.M."/>
            <person name="Quevillon E."/>
            <person name="Sharon A."/>
            <person name="Simon A."/>
            <person name="ten Have A."/>
            <person name="Tudzynski B."/>
            <person name="Tudzynski P."/>
            <person name="Wincker P."/>
            <person name="Andrew M."/>
            <person name="Anthouard V."/>
            <person name="Beever R.E."/>
            <person name="Beffa R."/>
            <person name="Benoit I."/>
            <person name="Bouzid O."/>
            <person name="Brault B."/>
            <person name="Chen Z."/>
            <person name="Choquer M."/>
            <person name="Collemare J."/>
            <person name="Cotton P."/>
            <person name="Danchin E.G."/>
            <person name="Da Silva C."/>
            <person name="Gautier A."/>
            <person name="Giraud C."/>
            <person name="Giraud T."/>
            <person name="Gonzalez C."/>
            <person name="Grossetete S."/>
            <person name="Guldener U."/>
            <person name="Henrissat B."/>
            <person name="Howlett B.J."/>
            <person name="Kodira C."/>
            <person name="Kretschmer M."/>
            <person name="Lappartient A."/>
            <person name="Leroch M."/>
            <person name="Levis C."/>
            <person name="Mauceli E."/>
            <person name="Neuveglise C."/>
            <person name="Oeser B."/>
            <person name="Pearson M."/>
            <person name="Poulain J."/>
            <person name="Poussereau N."/>
            <person name="Quesneville H."/>
            <person name="Rascle C."/>
            <person name="Schumacher J."/>
            <person name="Segurens B."/>
            <person name="Sexton A."/>
            <person name="Silva E."/>
            <person name="Sirven C."/>
            <person name="Soanes D.M."/>
            <person name="Talbot N.J."/>
            <person name="Templeton M."/>
            <person name="Yandava C."/>
            <person name="Yarden O."/>
            <person name="Zeng Q."/>
            <person name="Rollins J.A."/>
            <person name="Lebrun M.H."/>
            <person name="Dickman M."/>
        </authorList>
    </citation>
    <scope>NUCLEOTIDE SEQUENCE [LARGE SCALE GENOMIC DNA]</scope>
    <source>
        <strain evidence="2">ATCC 18683 / 1980 / Ss-1</strain>
    </source>
</reference>
<proteinExistence type="predicted"/>
<accession>A7EW54</accession>
<dbReference type="HOGENOM" id="CLU_3410788_0_0_1"/>
<gene>
    <name evidence="1" type="ORF">SS1G_09563</name>
</gene>
<evidence type="ECO:0000313" key="2">
    <source>
        <dbReference type="Proteomes" id="UP000001312"/>
    </source>
</evidence>
<dbReference type="InParanoid" id="A7EW54"/>
<name>A7EW54_SCLS1</name>
<evidence type="ECO:0000313" key="1">
    <source>
        <dbReference type="EMBL" id="EDN93696.1"/>
    </source>
</evidence>
<sequence>MESKATMTVAQKSSHFSDFQQFAIKAQSG</sequence>
<dbReference type="EMBL" id="CH476633">
    <property type="protein sequence ID" value="EDN93696.1"/>
    <property type="molecule type" value="Genomic_DNA"/>
</dbReference>
<protein>
    <submittedName>
        <fullName evidence="1">Uncharacterized protein</fullName>
    </submittedName>
</protein>
<keyword evidence="2" id="KW-1185">Reference proteome</keyword>
<dbReference type="AlphaFoldDB" id="A7EW54"/>
<dbReference type="Proteomes" id="UP000001312">
    <property type="component" value="Unassembled WGS sequence"/>
</dbReference>